<dbReference type="SUPFAM" id="SSF53850">
    <property type="entry name" value="Periplasmic binding protein-like II"/>
    <property type="match status" value="1"/>
</dbReference>
<proteinExistence type="inferred from homology"/>
<dbReference type="PIRSF" id="PIRSF017082">
    <property type="entry name" value="YflP"/>
    <property type="match status" value="1"/>
</dbReference>
<dbReference type="EMBL" id="CP016171">
    <property type="protein sequence ID" value="ANN72561.1"/>
    <property type="molecule type" value="Genomic_DNA"/>
</dbReference>
<keyword evidence="2" id="KW-0732">Signal</keyword>
<name>A0A193FIA1_9BORD</name>
<evidence type="ECO:0000313" key="4">
    <source>
        <dbReference type="EMBL" id="ANN72561.1"/>
    </source>
</evidence>
<dbReference type="Gene3D" id="3.40.190.10">
    <property type="entry name" value="Periplasmic binding protein-like II"/>
    <property type="match status" value="1"/>
</dbReference>
<dbReference type="EMBL" id="CP016170">
    <property type="protein sequence ID" value="ANN67472.1"/>
    <property type="molecule type" value="Genomic_DNA"/>
</dbReference>
<dbReference type="PANTHER" id="PTHR42928">
    <property type="entry name" value="TRICARBOXYLATE-BINDING PROTEIN"/>
    <property type="match status" value="1"/>
</dbReference>
<dbReference type="Gene3D" id="3.40.190.150">
    <property type="entry name" value="Bordetella uptake gene, domain 1"/>
    <property type="match status" value="1"/>
</dbReference>
<dbReference type="PANTHER" id="PTHR42928:SF5">
    <property type="entry name" value="BLR1237 PROTEIN"/>
    <property type="match status" value="1"/>
</dbReference>
<accession>A0A193FIA1</accession>
<dbReference type="InterPro" id="IPR042100">
    <property type="entry name" value="Bug_dom1"/>
</dbReference>
<evidence type="ECO:0000313" key="6">
    <source>
        <dbReference type="Proteomes" id="UP000092213"/>
    </source>
</evidence>
<feature type="signal peptide" evidence="2">
    <location>
        <begin position="1"/>
        <end position="26"/>
    </location>
</feature>
<gene>
    <name evidence="3" type="ORF">BAU06_15215</name>
    <name evidence="4" type="ORF">BAU08_15450</name>
</gene>
<comment type="similarity">
    <text evidence="1">Belongs to the UPF0065 (bug) family.</text>
</comment>
<dbReference type="InterPro" id="IPR005064">
    <property type="entry name" value="BUG"/>
</dbReference>
<dbReference type="Proteomes" id="UP000091897">
    <property type="component" value="Chromosome"/>
</dbReference>
<dbReference type="KEGG" id="bbro:BAU06_15215"/>
<dbReference type="AlphaFoldDB" id="A0A193FIA1"/>
<dbReference type="Proteomes" id="UP000092213">
    <property type="component" value="Chromosome"/>
</dbReference>
<protein>
    <submittedName>
        <fullName evidence="4">LacI family transcriptional regulator</fullName>
    </submittedName>
</protein>
<sequence length="325" mass="33636">MSRAFNRCLAALFAAAAVAAAPGAHAADAWPDKAITLVSPYAPGGTTDVLARLLATRLHDKLGQTVIVENRAGAGGNIGTAYVAKAKPDGYTFLLAASGPIVIAGTLYKKLPYDPAKDFTEVVPLARTSFVVAVNAKSGLNSIQDIIAKGKTGDLVFGSAGSGTPQHIIGEMFNTAAGTKIRHIPYKGSGPLLNDLVGGQVPLAFENPLPIMQQVKAGNLKVLAVTGAQRSAALPDVPTLAETGIKGVDAQPWYGLLGPAGIPDAITKRMNQEVQAILNAPDVKEQLATLGVEAMHMSPAEFHSYVIREIGTWGKAVKASGATVD</sequence>
<dbReference type="STRING" id="463025.BAU08_15450"/>
<dbReference type="Pfam" id="PF03401">
    <property type="entry name" value="TctC"/>
    <property type="match status" value="1"/>
</dbReference>
<dbReference type="OrthoDB" id="8678477at2"/>
<reference evidence="5 6" key="1">
    <citation type="submission" date="2016-06" db="EMBL/GenBank/DDBJ databases">
        <title>Complete genome sequences of Bordetella bronchialis and Bordetella flabilis.</title>
        <authorList>
            <person name="LiPuma J.J."/>
            <person name="Spilker T."/>
        </authorList>
    </citation>
    <scope>NUCLEOTIDE SEQUENCE [LARGE SCALE GENOMIC DNA]</scope>
    <source>
        <strain evidence="4 6">AU17976</strain>
        <strain evidence="3 5">AU3182</strain>
    </source>
</reference>
<evidence type="ECO:0000256" key="2">
    <source>
        <dbReference type="SAM" id="SignalP"/>
    </source>
</evidence>
<keyword evidence="5" id="KW-1185">Reference proteome</keyword>
<evidence type="ECO:0000313" key="5">
    <source>
        <dbReference type="Proteomes" id="UP000091897"/>
    </source>
</evidence>
<organism evidence="4 6">
    <name type="scientific">Bordetella bronchialis</name>
    <dbReference type="NCBI Taxonomy" id="463025"/>
    <lineage>
        <taxon>Bacteria</taxon>
        <taxon>Pseudomonadati</taxon>
        <taxon>Pseudomonadota</taxon>
        <taxon>Betaproteobacteria</taxon>
        <taxon>Burkholderiales</taxon>
        <taxon>Alcaligenaceae</taxon>
        <taxon>Bordetella</taxon>
    </lineage>
</organism>
<evidence type="ECO:0000313" key="3">
    <source>
        <dbReference type="EMBL" id="ANN67472.1"/>
    </source>
</evidence>
<dbReference type="RefSeq" id="WP_066350975.1">
    <property type="nucleotide sequence ID" value="NZ_CBCSFJ010000018.1"/>
</dbReference>
<dbReference type="CDD" id="cd13578">
    <property type="entry name" value="PBP2_Bug27"/>
    <property type="match status" value="1"/>
</dbReference>
<feature type="chain" id="PRO_5008258181" evidence="2">
    <location>
        <begin position="27"/>
        <end position="325"/>
    </location>
</feature>
<evidence type="ECO:0000256" key="1">
    <source>
        <dbReference type="ARBA" id="ARBA00006987"/>
    </source>
</evidence>